<sequence>MKRKLDAGTHLLAVPSNKPCCLATLFPKELSGSSIEIMDSDGNWSNKETVKYLNNAFDVSDIYSYLPPFSTLRIVLKRPIIIDWHTQFTSNSGLTSPELSFNMGFDFNKALYLCQLSNLVYESEPIISTTINSNYSFDDYYYYSKSSHKKLFKNNFTTQLLAFIRGKRSVIDLQFMYLQKKEEKSNKNLITIVFQGSQEPQDWMTNLSFKDISFLKRGNVHRGFYQAFRLFFQTLRKYSKDTSNNIPNSVFDNIDVFNQTSKIILTGHSLGGALATLTSCYLVELGIKRENIEVYTFGAPPVGTIDYCNYYKDKLAVYRLVNSGDVVPKLDKITNLFHFGNEVLLPSNEGEVHACEGYIDNIIDQIESQKA</sequence>
<feature type="domain" description="Fungal lipase-type" evidence="1">
    <location>
        <begin position="192"/>
        <end position="331"/>
    </location>
</feature>
<dbReference type="Gene3D" id="3.40.50.1820">
    <property type="entry name" value="alpha/beta hydrolase"/>
    <property type="match status" value="1"/>
</dbReference>
<evidence type="ECO:0000259" key="1">
    <source>
        <dbReference type="Pfam" id="PF01764"/>
    </source>
</evidence>
<comment type="caution">
    <text evidence="2">The sequence shown here is derived from an EMBL/GenBank/DDBJ whole genome shotgun (WGS) entry which is preliminary data.</text>
</comment>
<evidence type="ECO:0000313" key="2">
    <source>
        <dbReference type="EMBL" id="SFU03055.1"/>
    </source>
</evidence>
<dbReference type="Pfam" id="PF01764">
    <property type="entry name" value="Lipase_3"/>
    <property type="match status" value="1"/>
</dbReference>
<gene>
    <name evidence="2" type="ORF">SAMN04487854_1352</name>
</gene>
<evidence type="ECO:0000313" key="3">
    <source>
        <dbReference type="Proteomes" id="UP000183805"/>
    </source>
</evidence>
<organism evidence="2 3">
    <name type="scientific">Pseudoalteromonas lipolytica</name>
    <dbReference type="NCBI Taxonomy" id="570156"/>
    <lineage>
        <taxon>Bacteria</taxon>
        <taxon>Pseudomonadati</taxon>
        <taxon>Pseudomonadota</taxon>
        <taxon>Gammaproteobacteria</taxon>
        <taxon>Alteromonadales</taxon>
        <taxon>Pseudoalteromonadaceae</taxon>
        <taxon>Pseudoalteromonas</taxon>
    </lineage>
</organism>
<dbReference type="PANTHER" id="PTHR45856">
    <property type="entry name" value="ALPHA/BETA-HYDROLASES SUPERFAMILY PROTEIN"/>
    <property type="match status" value="1"/>
</dbReference>
<proteinExistence type="predicted"/>
<dbReference type="SUPFAM" id="SSF53474">
    <property type="entry name" value="alpha/beta-Hydrolases"/>
    <property type="match status" value="1"/>
</dbReference>
<dbReference type="EMBL" id="FPAZ01000035">
    <property type="protein sequence ID" value="SFU03055.1"/>
    <property type="molecule type" value="Genomic_DNA"/>
</dbReference>
<keyword evidence="3" id="KW-1185">Reference proteome</keyword>
<dbReference type="InterPro" id="IPR002921">
    <property type="entry name" value="Fungal_lipase-type"/>
</dbReference>
<dbReference type="RefSeq" id="WP_143104611.1">
    <property type="nucleotide sequence ID" value="NZ_FPAZ01000035.1"/>
</dbReference>
<reference evidence="2 3" key="1">
    <citation type="submission" date="2016-10" db="EMBL/GenBank/DDBJ databases">
        <authorList>
            <person name="Varghese N."/>
            <person name="Submissions S."/>
        </authorList>
    </citation>
    <scope>NUCLEOTIDE SEQUENCE [LARGE SCALE GENOMIC DNA]</scope>
    <source>
        <strain evidence="2 3">CGMCC 1.8499</strain>
    </source>
</reference>
<dbReference type="Proteomes" id="UP000183805">
    <property type="component" value="Unassembled WGS sequence"/>
</dbReference>
<dbReference type="PANTHER" id="PTHR45856:SF24">
    <property type="entry name" value="FUNGAL LIPASE-LIKE DOMAIN-CONTAINING PROTEIN"/>
    <property type="match status" value="1"/>
</dbReference>
<name>A0ABY1GRA9_9GAMM</name>
<dbReference type="InterPro" id="IPR051218">
    <property type="entry name" value="Sec_MonoDiacylglyc_Lipase"/>
</dbReference>
<protein>
    <submittedName>
        <fullName evidence="2">Lipase (Class 3)</fullName>
    </submittedName>
</protein>
<accession>A0ABY1GRA9</accession>
<dbReference type="InterPro" id="IPR029058">
    <property type="entry name" value="AB_hydrolase_fold"/>
</dbReference>
<dbReference type="CDD" id="cd00519">
    <property type="entry name" value="Lipase_3"/>
    <property type="match status" value="1"/>
</dbReference>